<evidence type="ECO:0000313" key="6">
    <source>
        <dbReference type="EMBL" id="GMT36016.1"/>
    </source>
</evidence>
<comment type="similarity">
    <text evidence="1">Belongs to the stanniocalcin family.</text>
</comment>
<dbReference type="InterPro" id="IPR007889">
    <property type="entry name" value="HTH_Psq"/>
</dbReference>
<feature type="non-terminal residue" evidence="6">
    <location>
        <position position="1"/>
    </location>
</feature>
<evidence type="ECO:0000259" key="5">
    <source>
        <dbReference type="Pfam" id="PF05225"/>
    </source>
</evidence>
<dbReference type="GO" id="GO:0003677">
    <property type="term" value="F:DNA binding"/>
    <property type="evidence" value="ECO:0007669"/>
    <property type="project" value="InterPro"/>
</dbReference>
<evidence type="ECO:0000256" key="4">
    <source>
        <dbReference type="ARBA" id="ARBA00023157"/>
    </source>
</evidence>
<dbReference type="GO" id="GO:0005615">
    <property type="term" value="C:extracellular space"/>
    <property type="evidence" value="ECO:0007669"/>
    <property type="project" value="TreeGrafter"/>
</dbReference>
<reference evidence="6" key="1">
    <citation type="submission" date="2023-10" db="EMBL/GenBank/DDBJ databases">
        <title>Genome assembly of Pristionchus species.</title>
        <authorList>
            <person name="Yoshida K."/>
            <person name="Sommer R.J."/>
        </authorList>
    </citation>
    <scope>NUCLEOTIDE SEQUENCE</scope>
    <source>
        <strain evidence="6">RS5133</strain>
    </source>
</reference>
<dbReference type="GO" id="GO:0005179">
    <property type="term" value="F:hormone activity"/>
    <property type="evidence" value="ECO:0007669"/>
    <property type="project" value="UniProtKB-KW"/>
</dbReference>
<dbReference type="PANTHER" id="PTHR11245">
    <property type="entry name" value="STANNIOCALCIN"/>
    <property type="match status" value="1"/>
</dbReference>
<feature type="non-terminal residue" evidence="6">
    <location>
        <position position="720"/>
    </location>
</feature>
<comment type="subunit">
    <text evidence="2">Homodimer; disulfide-linked.</text>
</comment>
<name>A0AAV5WUM2_9BILA</name>
<comment type="caution">
    <text evidence="6">The sequence shown here is derived from an EMBL/GenBank/DDBJ whole genome shotgun (WGS) entry which is preliminary data.</text>
</comment>
<organism evidence="6 7">
    <name type="scientific">Pristionchus fissidentatus</name>
    <dbReference type="NCBI Taxonomy" id="1538716"/>
    <lineage>
        <taxon>Eukaryota</taxon>
        <taxon>Metazoa</taxon>
        <taxon>Ecdysozoa</taxon>
        <taxon>Nematoda</taxon>
        <taxon>Chromadorea</taxon>
        <taxon>Rhabditida</taxon>
        <taxon>Rhabditina</taxon>
        <taxon>Diplogasteromorpha</taxon>
        <taxon>Diplogasteroidea</taxon>
        <taxon>Neodiplogasteridae</taxon>
        <taxon>Pristionchus</taxon>
    </lineage>
</organism>
<dbReference type="Pfam" id="PF05225">
    <property type="entry name" value="HTH_psq"/>
    <property type="match status" value="1"/>
</dbReference>
<dbReference type="EMBL" id="BTSY01000007">
    <property type="protein sequence ID" value="GMT36016.1"/>
    <property type="molecule type" value="Genomic_DNA"/>
</dbReference>
<dbReference type="InterPro" id="IPR004978">
    <property type="entry name" value="Stanniocalcin"/>
</dbReference>
<dbReference type="PANTHER" id="PTHR11245:SF6">
    <property type="entry name" value="DUF19 DOMAIN-CONTAINING PROTEIN"/>
    <property type="match status" value="1"/>
</dbReference>
<proteinExistence type="inferred from homology"/>
<dbReference type="AlphaFoldDB" id="A0AAV5WUM2"/>
<evidence type="ECO:0000256" key="1">
    <source>
        <dbReference type="ARBA" id="ARBA00008693"/>
    </source>
</evidence>
<evidence type="ECO:0000256" key="2">
    <source>
        <dbReference type="ARBA" id="ARBA00011748"/>
    </source>
</evidence>
<dbReference type="Proteomes" id="UP001432322">
    <property type="component" value="Unassembled WGS sequence"/>
</dbReference>
<evidence type="ECO:0000256" key="3">
    <source>
        <dbReference type="ARBA" id="ARBA00022702"/>
    </source>
</evidence>
<accession>A0AAV5WUM2</accession>
<keyword evidence="3" id="KW-0372">Hormone</keyword>
<keyword evidence="4" id="KW-1015">Disulfide bond</keyword>
<dbReference type="GO" id="GO:0006874">
    <property type="term" value="P:intracellular calcium ion homeostasis"/>
    <property type="evidence" value="ECO:0007669"/>
    <property type="project" value="TreeGrafter"/>
</dbReference>
<keyword evidence="7" id="KW-1185">Reference proteome</keyword>
<evidence type="ECO:0000313" key="7">
    <source>
        <dbReference type="Proteomes" id="UP001432322"/>
    </source>
</evidence>
<feature type="domain" description="HTH psq-type" evidence="5">
    <location>
        <begin position="367"/>
        <end position="404"/>
    </location>
</feature>
<protein>
    <recommendedName>
        <fullName evidence="5">HTH psq-type domain-containing protein</fullName>
    </recommendedName>
</protein>
<gene>
    <name evidence="6" type="ORF">PFISCL1PPCAC_27313</name>
</gene>
<sequence length="720" mass="80740">RMRRAYVPPGGRMPIRTFAAPQTWQSYPNACRRVSSDVVAQFGYWEPTTLYSALIRVVRRQMTFKEASAAFEVPILSIQTAFKRVFPVMSAIIMELMDKKQKDAVLTGAEYIENPLKYSMVLEHELTTKMVGEFEFAVPIEHGVKAEEETEQPCSSKQVFVTQEVLPLVQPKEEEYYEMEKDVKEEPLDTGEYWDSNPSDYPADFSIPEFDLYEQRMNEIGEVKMEGADDEMLVIEDEPKQPESDLDRAIGMAVESSDLVGEAVFAMQEAVRDVMVRSHNLSDVIKVHGFTAQSVANMMNKTKVYYKKITRQDAPSSQPLLIPNAALRMDYIAGEPLDPADTSRILKINNTVRDIVKRSSSRMESKERLRKAVYAVCLGEMTVNAAGNKFNVPATTIHTYTYKARKALGSWLPPQAAGPALWADQIKQTDTRHNMNTLMPKNTFSLDDVDDIVADVVISNSQHDNQTKQSIFDAVISVITRATTLVDAGNATGLPPSTIGPYVHKSKAKMGLQQHTRTSRLKFLPRRRKSPKIANLVTNVPASKSEVDRLIHSMLLPMASGLRKMGIQAAVLDSVMGEKTIKEACTDEGLPASTIHPYVAKVRHQLGKRCPVPKYCVSDRAASQYYEEKERLRSDDSYINSEEVDKVTIDGITVPNSIRLLSRSLTVNRVDFSRAIPFDGTRDELRTKLGKILSAFRYKGNIAALVDAILAVYVDEKSIT</sequence>